<gene>
    <name evidence="2" type="ORF">M409DRAFT_15850</name>
</gene>
<proteinExistence type="predicted"/>
<reference evidence="2" key="1">
    <citation type="journal article" date="2020" name="Stud. Mycol.">
        <title>101 Dothideomycetes genomes: a test case for predicting lifestyles and emergence of pathogens.</title>
        <authorList>
            <person name="Haridas S."/>
            <person name="Albert R."/>
            <person name="Binder M."/>
            <person name="Bloem J."/>
            <person name="Labutti K."/>
            <person name="Salamov A."/>
            <person name="Andreopoulos B."/>
            <person name="Baker S."/>
            <person name="Barry K."/>
            <person name="Bills G."/>
            <person name="Bluhm B."/>
            <person name="Cannon C."/>
            <person name="Castanera R."/>
            <person name="Culley D."/>
            <person name="Daum C."/>
            <person name="Ezra D."/>
            <person name="Gonzalez J."/>
            <person name="Henrissat B."/>
            <person name="Kuo A."/>
            <person name="Liang C."/>
            <person name="Lipzen A."/>
            <person name="Lutzoni F."/>
            <person name="Magnuson J."/>
            <person name="Mondo S."/>
            <person name="Nolan M."/>
            <person name="Ohm R."/>
            <person name="Pangilinan J."/>
            <person name="Park H.-J."/>
            <person name="Ramirez L."/>
            <person name="Alfaro M."/>
            <person name="Sun H."/>
            <person name="Tritt A."/>
            <person name="Yoshinaga Y."/>
            <person name="Zwiers L.-H."/>
            <person name="Turgeon B."/>
            <person name="Goodwin S."/>
            <person name="Spatafora J."/>
            <person name="Crous P."/>
            <person name="Grigoriev I."/>
        </authorList>
    </citation>
    <scope>NUCLEOTIDE SEQUENCE</scope>
    <source>
        <strain evidence="2">ATCC 36951</strain>
    </source>
</reference>
<evidence type="ECO:0000313" key="3">
    <source>
        <dbReference type="Proteomes" id="UP000799537"/>
    </source>
</evidence>
<evidence type="ECO:0000313" key="2">
    <source>
        <dbReference type="EMBL" id="KAF2173572.1"/>
    </source>
</evidence>
<dbReference type="GeneID" id="54556645"/>
<feature type="compositionally biased region" description="Basic and acidic residues" evidence="1">
    <location>
        <begin position="149"/>
        <end position="161"/>
    </location>
</feature>
<dbReference type="AlphaFoldDB" id="A0A6A6D5T0"/>
<name>A0A6A6D5T0_ZASCE</name>
<organism evidence="2 3">
    <name type="scientific">Zasmidium cellare ATCC 36951</name>
    <dbReference type="NCBI Taxonomy" id="1080233"/>
    <lineage>
        <taxon>Eukaryota</taxon>
        <taxon>Fungi</taxon>
        <taxon>Dikarya</taxon>
        <taxon>Ascomycota</taxon>
        <taxon>Pezizomycotina</taxon>
        <taxon>Dothideomycetes</taxon>
        <taxon>Dothideomycetidae</taxon>
        <taxon>Mycosphaerellales</taxon>
        <taxon>Mycosphaerellaceae</taxon>
        <taxon>Zasmidium</taxon>
    </lineage>
</organism>
<feature type="region of interest" description="Disordered" evidence="1">
    <location>
        <begin position="39"/>
        <end position="59"/>
    </location>
</feature>
<sequence>MSVTELTLESDMDAFWKSWDDQRARKEMEDTRMRAWQKSQGYVVDDEEDPKPTFSRKMQDSLPEELQFQEDQNLYPEFLPMDEKKLFPLARVYGGKHAYRGGDRCIFKKIGGQKFNVSKDMSALILVKDSGDDGKLVAFGHPYLLAQKSSDKDPSVPHDIETSGEEEPLTEEQEELSEEQEQSGEPVSADQDMSQVNAPREDMATEPVPEDFDTLEIDEKLDPRWLKVRFKPDSQRPCVSLSFFMDPSRKERKVILDIYAQHLQSSKDCAGITEDEIEVIQNKDPEQRYDAERLLVTLMRAGCFSIFTQFSSTEKTALSGFFKYFRTIMYAAAHLGNFWWYALAADGKRNALQEYGYPFDQVPVPRWMIPKWCIEYAGDESNAKPLAAHMQQCGRYNPVTEGGNKDPDFFTFGKRFAIPTKAQMAHPEFDKLYVTKSKVDDSAGPAPAEEKGQEKQPQASFPPERRGNPPGTGKRSQKPWAWAWAWLVVVVTGAGVVDSPLLDRHPWPSVSLSKLLLILRLWEWELCDCEEKDD</sequence>
<feature type="compositionally biased region" description="Acidic residues" evidence="1">
    <location>
        <begin position="162"/>
        <end position="182"/>
    </location>
</feature>
<feature type="region of interest" description="Disordered" evidence="1">
    <location>
        <begin position="440"/>
        <end position="476"/>
    </location>
</feature>
<keyword evidence="3" id="KW-1185">Reference proteome</keyword>
<feature type="region of interest" description="Disordered" evidence="1">
    <location>
        <begin position="147"/>
        <end position="216"/>
    </location>
</feature>
<dbReference type="OrthoDB" id="3946766at2759"/>
<evidence type="ECO:0000256" key="1">
    <source>
        <dbReference type="SAM" id="MobiDB-lite"/>
    </source>
</evidence>
<dbReference type="RefSeq" id="XP_033674461.1">
    <property type="nucleotide sequence ID" value="XM_033803373.1"/>
</dbReference>
<accession>A0A6A6D5T0</accession>
<dbReference type="EMBL" id="ML993579">
    <property type="protein sequence ID" value="KAF2173572.1"/>
    <property type="molecule type" value="Genomic_DNA"/>
</dbReference>
<protein>
    <submittedName>
        <fullName evidence="2">Uncharacterized protein</fullName>
    </submittedName>
</protein>
<dbReference type="Proteomes" id="UP000799537">
    <property type="component" value="Unassembled WGS sequence"/>
</dbReference>